<dbReference type="Pfam" id="PF13414">
    <property type="entry name" value="TPR_11"/>
    <property type="match status" value="1"/>
</dbReference>
<proteinExistence type="predicted"/>
<dbReference type="AlphaFoldDB" id="A0AAW0JGL1"/>
<evidence type="ECO:0000256" key="2">
    <source>
        <dbReference type="ARBA" id="ARBA00022803"/>
    </source>
</evidence>
<dbReference type="PANTHER" id="PTHR45831">
    <property type="entry name" value="LD24721P"/>
    <property type="match status" value="1"/>
</dbReference>
<reference evidence="4 5" key="1">
    <citation type="journal article" date="2023" name="bioRxiv">
        <title>Conserved and derived expression patterns and positive selection on dental genes reveal complex evolutionary context of ever-growing rodent molars.</title>
        <authorList>
            <person name="Calamari Z.T."/>
            <person name="Song A."/>
            <person name="Cohen E."/>
            <person name="Akter M."/>
            <person name="Roy R.D."/>
            <person name="Hallikas O."/>
            <person name="Christensen M.M."/>
            <person name="Li P."/>
            <person name="Marangoni P."/>
            <person name="Jernvall J."/>
            <person name="Klein O.D."/>
        </authorList>
    </citation>
    <scope>NUCLEOTIDE SEQUENCE [LARGE SCALE GENOMIC DNA]</scope>
    <source>
        <strain evidence="4">V071</strain>
    </source>
</reference>
<evidence type="ECO:0000256" key="3">
    <source>
        <dbReference type="PROSITE-ProRule" id="PRU00339"/>
    </source>
</evidence>
<dbReference type="SUPFAM" id="SSF48452">
    <property type="entry name" value="TPR-like"/>
    <property type="match status" value="1"/>
</dbReference>
<dbReference type="EMBL" id="JBBHLL010000041">
    <property type="protein sequence ID" value="KAK7825231.1"/>
    <property type="molecule type" value="Genomic_DNA"/>
</dbReference>
<dbReference type="InterPro" id="IPR011990">
    <property type="entry name" value="TPR-like_helical_dom_sf"/>
</dbReference>
<dbReference type="PANTHER" id="PTHR45831:SF1">
    <property type="entry name" value="SMALL GLUTAMINE-RICH TETRATRICOPEPTIDE REPEAT-CONTAINING PROTEIN BETA"/>
    <property type="match status" value="1"/>
</dbReference>
<dbReference type="GO" id="GO:0006620">
    <property type="term" value="P:post-translational protein targeting to endoplasmic reticulum membrane"/>
    <property type="evidence" value="ECO:0007669"/>
    <property type="project" value="TreeGrafter"/>
</dbReference>
<gene>
    <name evidence="4" type="ORF">U0070_009720</name>
</gene>
<keyword evidence="1" id="KW-0677">Repeat</keyword>
<dbReference type="Gene3D" id="1.20.5.420">
    <property type="entry name" value="Immunoglobulin FC, subunit C"/>
    <property type="match status" value="1"/>
</dbReference>
<dbReference type="Pfam" id="PF13181">
    <property type="entry name" value="TPR_8"/>
    <property type="match status" value="1"/>
</dbReference>
<organism evidence="4 5">
    <name type="scientific">Myodes glareolus</name>
    <name type="common">Bank vole</name>
    <name type="synonym">Clethrionomys glareolus</name>
    <dbReference type="NCBI Taxonomy" id="447135"/>
    <lineage>
        <taxon>Eukaryota</taxon>
        <taxon>Metazoa</taxon>
        <taxon>Chordata</taxon>
        <taxon>Craniata</taxon>
        <taxon>Vertebrata</taxon>
        <taxon>Euteleostomi</taxon>
        <taxon>Mammalia</taxon>
        <taxon>Eutheria</taxon>
        <taxon>Euarchontoglires</taxon>
        <taxon>Glires</taxon>
        <taxon>Rodentia</taxon>
        <taxon>Myomorpha</taxon>
        <taxon>Muroidea</taxon>
        <taxon>Cricetidae</taxon>
        <taxon>Arvicolinae</taxon>
        <taxon>Myodes</taxon>
    </lineage>
</organism>
<feature type="repeat" description="TPR" evidence="3">
    <location>
        <begin position="131"/>
        <end position="164"/>
    </location>
</feature>
<keyword evidence="2 3" id="KW-0802">TPR repeat</keyword>
<evidence type="ECO:0000256" key="1">
    <source>
        <dbReference type="ARBA" id="ARBA00022737"/>
    </source>
</evidence>
<dbReference type="GO" id="GO:0072380">
    <property type="term" value="C:TRC complex"/>
    <property type="evidence" value="ECO:0007669"/>
    <property type="project" value="TreeGrafter"/>
</dbReference>
<evidence type="ECO:0000313" key="5">
    <source>
        <dbReference type="Proteomes" id="UP001488838"/>
    </source>
</evidence>
<dbReference type="GO" id="GO:0016020">
    <property type="term" value="C:membrane"/>
    <property type="evidence" value="ECO:0007669"/>
    <property type="project" value="TreeGrafter"/>
</dbReference>
<name>A0AAW0JGL1_MYOGA</name>
<dbReference type="SMART" id="SM00028">
    <property type="entry name" value="TPR"/>
    <property type="match status" value="3"/>
</dbReference>
<accession>A0AAW0JGL1</accession>
<sequence>MMPFQVAMRGAVAIQCLGTVFKISPEDAQAAVSQPLTEVFTNSVCKNDIVPLTNSVPEDVGKADQLEDGRPQRMKEEKYTAAVDCYTQALALDPNNAVYYCDRAAAQSKLSHYTDAIKDGEKAIAIDSKYSKAYGGMGLVLTAMNKCEEAVTSYQKALDLEPENDSYKSNVKIAERWLVLQELG</sequence>
<dbReference type="InterPro" id="IPR019734">
    <property type="entry name" value="TPR_rpt"/>
</dbReference>
<dbReference type="Gene3D" id="1.25.40.10">
    <property type="entry name" value="Tetratricopeptide repeat domain"/>
    <property type="match status" value="1"/>
</dbReference>
<comment type="caution">
    <text evidence="4">The sequence shown here is derived from an EMBL/GenBank/DDBJ whole genome shotgun (WGS) entry which is preliminary data.</text>
</comment>
<dbReference type="PROSITE" id="PS50005">
    <property type="entry name" value="TPR"/>
    <property type="match status" value="1"/>
</dbReference>
<protein>
    <submittedName>
        <fullName evidence="4">Uncharacterized protein</fullName>
    </submittedName>
</protein>
<dbReference type="Proteomes" id="UP001488838">
    <property type="component" value="Unassembled WGS sequence"/>
</dbReference>
<dbReference type="InterPro" id="IPR047150">
    <property type="entry name" value="SGT"/>
</dbReference>
<keyword evidence="5" id="KW-1185">Reference proteome</keyword>
<dbReference type="GO" id="GO:0060090">
    <property type="term" value="F:molecular adaptor activity"/>
    <property type="evidence" value="ECO:0007669"/>
    <property type="project" value="TreeGrafter"/>
</dbReference>
<dbReference type="PROSITE" id="PS50293">
    <property type="entry name" value="TPR_REGION"/>
    <property type="match status" value="1"/>
</dbReference>
<evidence type="ECO:0000313" key="4">
    <source>
        <dbReference type="EMBL" id="KAK7825231.1"/>
    </source>
</evidence>